<protein>
    <submittedName>
        <fullName evidence="1">Uncharacterized protein</fullName>
    </submittedName>
</protein>
<organism evidence="1 2">
    <name type="scientific">Champsocephalus gunnari</name>
    <name type="common">Mackerel icefish</name>
    <dbReference type="NCBI Taxonomy" id="52237"/>
    <lineage>
        <taxon>Eukaryota</taxon>
        <taxon>Metazoa</taxon>
        <taxon>Chordata</taxon>
        <taxon>Craniata</taxon>
        <taxon>Vertebrata</taxon>
        <taxon>Euteleostomi</taxon>
        <taxon>Actinopterygii</taxon>
        <taxon>Neopterygii</taxon>
        <taxon>Teleostei</taxon>
        <taxon>Neoteleostei</taxon>
        <taxon>Acanthomorphata</taxon>
        <taxon>Eupercaria</taxon>
        <taxon>Perciformes</taxon>
        <taxon>Notothenioidei</taxon>
        <taxon>Channichthyidae</taxon>
        <taxon>Champsocephalus</taxon>
    </lineage>
</organism>
<evidence type="ECO:0000313" key="1">
    <source>
        <dbReference type="EMBL" id="KAK5900582.1"/>
    </source>
</evidence>
<dbReference type="Proteomes" id="UP001331515">
    <property type="component" value="Unassembled WGS sequence"/>
</dbReference>
<proteinExistence type="predicted"/>
<keyword evidence="2" id="KW-1185">Reference proteome</keyword>
<reference evidence="1 2" key="1">
    <citation type="journal article" date="2023" name="Mol. Biol. Evol.">
        <title>Genomics of Secondarily Temperate Adaptation in the Only Non-Antarctic Icefish.</title>
        <authorList>
            <person name="Rivera-Colon A.G."/>
            <person name="Rayamajhi N."/>
            <person name="Minhas B.F."/>
            <person name="Madrigal G."/>
            <person name="Bilyk K.T."/>
            <person name="Yoon V."/>
            <person name="Hune M."/>
            <person name="Gregory S."/>
            <person name="Cheng C.H.C."/>
            <person name="Catchen J.M."/>
        </authorList>
    </citation>
    <scope>NUCLEOTIDE SEQUENCE [LARGE SCALE GENOMIC DNA]</scope>
    <source>
        <tissue evidence="1">White muscle</tissue>
    </source>
</reference>
<comment type="caution">
    <text evidence="1">The sequence shown here is derived from an EMBL/GenBank/DDBJ whole genome shotgun (WGS) entry which is preliminary data.</text>
</comment>
<gene>
    <name evidence="1" type="ORF">CgunFtcFv8_025531</name>
</gene>
<name>A0AAN8CBG1_CHAGU</name>
<evidence type="ECO:0000313" key="2">
    <source>
        <dbReference type="Proteomes" id="UP001331515"/>
    </source>
</evidence>
<dbReference type="AlphaFoldDB" id="A0AAN8CBG1"/>
<dbReference type="EMBL" id="JAURVH010001532">
    <property type="protein sequence ID" value="KAK5900582.1"/>
    <property type="molecule type" value="Genomic_DNA"/>
</dbReference>
<accession>A0AAN8CBG1</accession>
<sequence length="102" mass="10269">MASWGTGLQGGVGALGGRKGALMGCGRLTGPAGGPQEALACGLALGRPATAAVRWADRLRETRTSPCGLPSTPPTSHVSPLCTDVLGLASNKLCKKQTKTKI</sequence>